<dbReference type="RefSeq" id="WP_161717876.1">
    <property type="nucleotide sequence ID" value="NZ_JAAAPO010000003.1"/>
</dbReference>
<dbReference type="Proteomes" id="UP000753724">
    <property type="component" value="Unassembled WGS sequence"/>
</dbReference>
<dbReference type="Gene3D" id="3.30.160.670">
    <property type="match status" value="1"/>
</dbReference>
<evidence type="ECO:0000313" key="4">
    <source>
        <dbReference type="Proteomes" id="UP000753724"/>
    </source>
</evidence>
<dbReference type="EMBL" id="JAAAPO010000003">
    <property type="protein sequence ID" value="NBC36598.1"/>
    <property type="molecule type" value="Genomic_DNA"/>
</dbReference>
<evidence type="ECO:0000256" key="1">
    <source>
        <dbReference type="SAM" id="SignalP"/>
    </source>
</evidence>
<comment type="caution">
    <text evidence="3">The sequence shown here is derived from an EMBL/GenBank/DDBJ whole genome shotgun (WGS) entry which is preliminary data.</text>
</comment>
<dbReference type="InterPro" id="IPR025411">
    <property type="entry name" value="DUF4136"/>
</dbReference>
<dbReference type="PROSITE" id="PS51257">
    <property type="entry name" value="PROKAR_LIPOPROTEIN"/>
    <property type="match status" value="1"/>
</dbReference>
<feature type="signal peptide" evidence="1">
    <location>
        <begin position="1"/>
        <end position="25"/>
    </location>
</feature>
<keyword evidence="4" id="KW-1185">Reference proteome</keyword>
<proteinExistence type="predicted"/>
<keyword evidence="1" id="KW-0732">Signal</keyword>
<reference evidence="4" key="1">
    <citation type="submission" date="2020-01" db="EMBL/GenBank/DDBJ databases">
        <title>Sphingomonas sp. strain CSW-10.</title>
        <authorList>
            <person name="Chen W.-M."/>
        </authorList>
    </citation>
    <scope>NUCLEOTIDE SEQUENCE [LARGE SCALE GENOMIC DNA]</scope>
    <source>
        <strain evidence="4">FSY-8</strain>
    </source>
</reference>
<dbReference type="Pfam" id="PF13590">
    <property type="entry name" value="DUF4136"/>
    <property type="match status" value="1"/>
</dbReference>
<organism evidence="3 4">
    <name type="scientific">Novosphingobium ovatum</name>
    <dbReference type="NCBI Taxonomy" id="1908523"/>
    <lineage>
        <taxon>Bacteria</taxon>
        <taxon>Pseudomonadati</taxon>
        <taxon>Pseudomonadota</taxon>
        <taxon>Alphaproteobacteria</taxon>
        <taxon>Sphingomonadales</taxon>
        <taxon>Sphingomonadaceae</taxon>
        <taxon>Novosphingobium</taxon>
    </lineage>
</organism>
<feature type="chain" id="PRO_5046756813" evidence="1">
    <location>
        <begin position="26"/>
        <end position="221"/>
    </location>
</feature>
<protein>
    <submittedName>
        <fullName evidence="3">DUF4136 domain-containing protein</fullName>
    </submittedName>
</protein>
<evidence type="ECO:0000259" key="2">
    <source>
        <dbReference type="Pfam" id="PF13590"/>
    </source>
</evidence>
<name>A0ABW9XDI5_9SPHN</name>
<sequence>MNGVASRLIKAAVAGLLALGLSACATGLETRVTRFQTQLPAPQGQSFAIVPDDPALAGGIEFAQYARDVATELSRKGYAPAASPDAATLIVRFAYGVDKGRTMVQSSPFADPFWSPWYGYAPHGRYGYGYGYMPGAWGWGWHDPFNDRRIDSYTVYASHISLKIEDRNTQRLFEGRAEALSPSNKLQWLVPNLVQAMFTGFPGNSGETLRITVAPEKPAAK</sequence>
<accession>A0ABW9XDI5</accession>
<feature type="domain" description="DUF4136" evidence="2">
    <location>
        <begin position="32"/>
        <end position="203"/>
    </location>
</feature>
<gene>
    <name evidence="3" type="ORF">GTZ99_08510</name>
</gene>
<evidence type="ECO:0000313" key="3">
    <source>
        <dbReference type="EMBL" id="NBC36598.1"/>
    </source>
</evidence>